<gene>
    <name evidence="9" type="ORF">SAMEA4504048_01250</name>
</gene>
<dbReference type="AlphaFoldDB" id="A0A239X460"/>
<sequence>MMTIKEYKELVKIASLAGQIMLESNAESYRVETTVEKILATSQLPTVEVFANTTGLFITLDGPTFQEPMSYIKRVTKRETHLSKIHAVNQISRDLTAGKITLETAYQQLKAIRKATYSQRSSYLATILLVLSFAVLLGGDGMTFLLAILASLLLVLTYYIRSFVFLNDFIFGIFTTTVVAGILSIFTAIVGARSQSLDIAIISVLMPLFPGTAFTNGFRDSFKGDYGAGVAKIVEALTIAASLGVGVALGLFSAKGVFLLWQ</sequence>
<evidence type="ECO:0000256" key="1">
    <source>
        <dbReference type="ARBA" id="ARBA00004651"/>
    </source>
</evidence>
<keyword evidence="2" id="KW-1003">Cell membrane</keyword>
<dbReference type="GO" id="GO:0022857">
    <property type="term" value="F:transmembrane transporter activity"/>
    <property type="evidence" value="ECO:0007669"/>
    <property type="project" value="InterPro"/>
</dbReference>
<evidence type="ECO:0000313" key="10">
    <source>
        <dbReference type="Proteomes" id="UP000215144"/>
    </source>
</evidence>
<protein>
    <submittedName>
        <fullName evidence="9">Membrane protein</fullName>
    </submittedName>
</protein>
<evidence type="ECO:0000256" key="3">
    <source>
        <dbReference type="ARBA" id="ARBA00022692"/>
    </source>
</evidence>
<keyword evidence="4 7" id="KW-1133">Transmembrane helix</keyword>
<feature type="transmembrane region" description="Helical" evidence="7">
    <location>
        <begin position="238"/>
        <end position="261"/>
    </location>
</feature>
<evidence type="ECO:0000256" key="5">
    <source>
        <dbReference type="ARBA" id="ARBA00023136"/>
    </source>
</evidence>
<comment type="similarity">
    <text evidence="6">Belongs to the ThrE exporter (TC 2.A.79) family.</text>
</comment>
<keyword evidence="5 7" id="KW-0472">Membrane</keyword>
<dbReference type="GO" id="GO:0015744">
    <property type="term" value="P:succinate transport"/>
    <property type="evidence" value="ECO:0007669"/>
    <property type="project" value="TreeGrafter"/>
</dbReference>
<feature type="transmembrane region" description="Helical" evidence="7">
    <location>
        <begin position="199"/>
        <end position="218"/>
    </location>
</feature>
<reference evidence="9 10" key="1">
    <citation type="submission" date="2017-06" db="EMBL/GenBank/DDBJ databases">
        <authorList>
            <consortium name="Pathogen Informatics"/>
        </authorList>
    </citation>
    <scope>NUCLEOTIDE SEQUENCE [LARGE SCALE GENOMIC DNA]</scope>
    <source>
        <strain evidence="9 10">NCTC11291</strain>
    </source>
</reference>
<evidence type="ECO:0000313" key="9">
    <source>
        <dbReference type="EMBL" id="SNV40838.1"/>
    </source>
</evidence>
<dbReference type="InterPro" id="IPR050539">
    <property type="entry name" value="ThrE_Dicarb/AminoAcid_Exp"/>
</dbReference>
<accession>A0A239X460</accession>
<feature type="transmembrane region" description="Helical" evidence="7">
    <location>
        <begin position="169"/>
        <end position="192"/>
    </location>
</feature>
<dbReference type="PANTHER" id="PTHR34390">
    <property type="entry name" value="UPF0442 PROTEIN YJJB-RELATED"/>
    <property type="match status" value="1"/>
</dbReference>
<comment type="subcellular location">
    <subcellularLocation>
        <location evidence="1">Cell membrane</location>
        <topology evidence="1">Multi-pass membrane protein</topology>
    </subcellularLocation>
</comment>
<feature type="domain" description="Threonine/serine exporter-like N-terminal" evidence="8">
    <location>
        <begin position="13"/>
        <end position="251"/>
    </location>
</feature>
<evidence type="ECO:0000256" key="6">
    <source>
        <dbReference type="ARBA" id="ARBA00034125"/>
    </source>
</evidence>
<name>A0A239X460_STRAI</name>
<dbReference type="Proteomes" id="UP000215144">
    <property type="component" value="Chromosome 1"/>
</dbReference>
<dbReference type="InterPro" id="IPR010619">
    <property type="entry name" value="ThrE-like_N"/>
</dbReference>
<dbReference type="Pfam" id="PF06738">
    <property type="entry name" value="ThrE"/>
    <property type="match status" value="1"/>
</dbReference>
<dbReference type="OrthoDB" id="9813917at2"/>
<dbReference type="GO" id="GO:0005886">
    <property type="term" value="C:plasma membrane"/>
    <property type="evidence" value="ECO:0007669"/>
    <property type="project" value="UniProtKB-SubCell"/>
</dbReference>
<proteinExistence type="inferred from homology"/>
<dbReference type="EMBL" id="LT906454">
    <property type="protein sequence ID" value="SNV40838.1"/>
    <property type="molecule type" value="Genomic_DNA"/>
</dbReference>
<evidence type="ECO:0000259" key="8">
    <source>
        <dbReference type="Pfam" id="PF06738"/>
    </source>
</evidence>
<dbReference type="PANTHER" id="PTHR34390:SF2">
    <property type="entry name" value="SUCCINATE TRANSPORTER SUBUNIT YJJP-RELATED"/>
    <property type="match status" value="1"/>
</dbReference>
<evidence type="ECO:0000256" key="2">
    <source>
        <dbReference type="ARBA" id="ARBA00022475"/>
    </source>
</evidence>
<evidence type="ECO:0000256" key="4">
    <source>
        <dbReference type="ARBA" id="ARBA00022989"/>
    </source>
</evidence>
<organism evidence="9 10">
    <name type="scientific">Streptococcus acidominimus</name>
    <dbReference type="NCBI Taxonomy" id="1326"/>
    <lineage>
        <taxon>Bacteria</taxon>
        <taxon>Bacillati</taxon>
        <taxon>Bacillota</taxon>
        <taxon>Bacilli</taxon>
        <taxon>Lactobacillales</taxon>
        <taxon>Streptococcaceae</taxon>
        <taxon>Streptococcus</taxon>
    </lineage>
</organism>
<dbReference type="KEGG" id="saco:SAME_01250"/>
<feature type="transmembrane region" description="Helical" evidence="7">
    <location>
        <begin position="123"/>
        <end position="149"/>
    </location>
</feature>
<keyword evidence="3 7" id="KW-0812">Transmembrane</keyword>
<evidence type="ECO:0000256" key="7">
    <source>
        <dbReference type="SAM" id="Phobius"/>
    </source>
</evidence>